<evidence type="ECO:0000313" key="1">
    <source>
        <dbReference type="EMBL" id="KKN73181.1"/>
    </source>
</evidence>
<sequence length="212" mass="23983">MKKELGWMIVALVSIAILFCGGCQEEQKVWGRGELPADWRGFFGTSNGARLDLVQTREINQTGQVVNQHHAIIHGLNIKDPNGPTVHKRGIIERITTLESLTDRIDVLERINSEQHKKLGETDIRFYKRIKTLEAPEPNLPYIYDSPLQRDPNAMYLSSDPGNIVCTKHGRLGGWDYTPVVLPGSDKAYCPHCLWDVARIYLDKHIGTDPNE</sequence>
<organism evidence="1">
    <name type="scientific">marine sediment metagenome</name>
    <dbReference type="NCBI Taxonomy" id="412755"/>
    <lineage>
        <taxon>unclassified sequences</taxon>
        <taxon>metagenomes</taxon>
        <taxon>ecological metagenomes</taxon>
    </lineage>
</organism>
<comment type="caution">
    <text evidence="1">The sequence shown here is derived from an EMBL/GenBank/DDBJ whole genome shotgun (WGS) entry which is preliminary data.</text>
</comment>
<dbReference type="AlphaFoldDB" id="A0A0F9VI36"/>
<protein>
    <submittedName>
        <fullName evidence="1">Uncharacterized protein</fullName>
    </submittedName>
</protein>
<accession>A0A0F9VI36</accession>
<name>A0A0F9VI36_9ZZZZ</name>
<gene>
    <name evidence="1" type="ORF">LCGC14_0403540</name>
</gene>
<dbReference type="EMBL" id="LAZR01000349">
    <property type="protein sequence ID" value="KKN73181.1"/>
    <property type="molecule type" value="Genomic_DNA"/>
</dbReference>
<proteinExistence type="predicted"/>
<reference evidence="1" key="1">
    <citation type="journal article" date="2015" name="Nature">
        <title>Complex archaea that bridge the gap between prokaryotes and eukaryotes.</title>
        <authorList>
            <person name="Spang A."/>
            <person name="Saw J.H."/>
            <person name="Jorgensen S.L."/>
            <person name="Zaremba-Niedzwiedzka K."/>
            <person name="Martijn J."/>
            <person name="Lind A.E."/>
            <person name="van Eijk R."/>
            <person name="Schleper C."/>
            <person name="Guy L."/>
            <person name="Ettema T.J."/>
        </authorList>
    </citation>
    <scope>NUCLEOTIDE SEQUENCE</scope>
</reference>